<keyword evidence="3" id="KW-1185">Reference proteome</keyword>
<name>A0A061D5S8_BABBI</name>
<feature type="region of interest" description="Disordered" evidence="1">
    <location>
        <begin position="98"/>
        <end position="119"/>
    </location>
</feature>
<reference evidence="3" key="1">
    <citation type="submission" date="2014-06" db="EMBL/GenBank/DDBJ databases">
        <authorList>
            <person name="Aslett M."/>
            <person name="De Silva N."/>
        </authorList>
    </citation>
    <scope>NUCLEOTIDE SEQUENCE [LARGE SCALE GENOMIC DNA]</scope>
    <source>
        <strain evidence="3">Bond</strain>
    </source>
</reference>
<dbReference type="AlphaFoldDB" id="A0A061D5S8"/>
<evidence type="ECO:0000313" key="3">
    <source>
        <dbReference type="Proteomes" id="UP000033188"/>
    </source>
</evidence>
<dbReference type="GeneID" id="24564449"/>
<protein>
    <submittedName>
        <fullName evidence="2">Uncharacterized protein</fullName>
    </submittedName>
</protein>
<evidence type="ECO:0000256" key="1">
    <source>
        <dbReference type="SAM" id="MobiDB-lite"/>
    </source>
</evidence>
<accession>A0A061D5S8</accession>
<dbReference type="Proteomes" id="UP000033188">
    <property type="component" value="Chromosome 2"/>
</dbReference>
<sequence length="144" mass="16212">MVAPLLHALGFEAQRTEARRAARLPDDLHRLVEGVAARQRDYVLVHRAADARLSVHVLYVAAQLASIAKKRPPCWNTATAQGIAIEACLPTFAAADDQAPRTPRELRRMTRAHTHSVPPKPVRRLRILRPHRQTRRPQPLIVKV</sequence>
<organism evidence="2 3">
    <name type="scientific">Babesia bigemina</name>
    <dbReference type="NCBI Taxonomy" id="5866"/>
    <lineage>
        <taxon>Eukaryota</taxon>
        <taxon>Sar</taxon>
        <taxon>Alveolata</taxon>
        <taxon>Apicomplexa</taxon>
        <taxon>Aconoidasida</taxon>
        <taxon>Piroplasmida</taxon>
        <taxon>Babesiidae</taxon>
        <taxon>Babesia</taxon>
    </lineage>
</organism>
<dbReference type="KEGG" id="bbig:BBBOND_0210610"/>
<evidence type="ECO:0000313" key="2">
    <source>
        <dbReference type="EMBL" id="CDR95908.1"/>
    </source>
</evidence>
<gene>
    <name evidence="2" type="ORF">BBBOND_0210610</name>
</gene>
<feature type="compositionally biased region" description="Basic and acidic residues" evidence="1">
    <location>
        <begin position="98"/>
        <end position="108"/>
    </location>
</feature>
<dbReference type="VEuPathDB" id="PiroplasmaDB:BBBOND_0210610"/>
<proteinExistence type="predicted"/>
<dbReference type="EMBL" id="LK391708">
    <property type="protein sequence ID" value="CDR95908.1"/>
    <property type="molecule type" value="Genomic_DNA"/>
</dbReference>
<dbReference type="RefSeq" id="XP_012768094.1">
    <property type="nucleotide sequence ID" value="XM_012912640.1"/>
</dbReference>